<keyword evidence="3" id="KW-1185">Reference proteome</keyword>
<organism evidence="2 3">
    <name type="scientific">Sphagnurus paluster</name>
    <dbReference type="NCBI Taxonomy" id="117069"/>
    <lineage>
        <taxon>Eukaryota</taxon>
        <taxon>Fungi</taxon>
        <taxon>Dikarya</taxon>
        <taxon>Basidiomycota</taxon>
        <taxon>Agaricomycotina</taxon>
        <taxon>Agaricomycetes</taxon>
        <taxon>Agaricomycetidae</taxon>
        <taxon>Agaricales</taxon>
        <taxon>Tricholomatineae</taxon>
        <taxon>Lyophyllaceae</taxon>
        <taxon>Sphagnurus</taxon>
    </lineage>
</organism>
<feature type="region of interest" description="Disordered" evidence="1">
    <location>
        <begin position="29"/>
        <end position="58"/>
    </location>
</feature>
<accession>A0A9P7FTM6</accession>
<name>A0A9P7FTM6_9AGAR</name>
<protein>
    <submittedName>
        <fullName evidence="2">Uncharacterized protein</fullName>
    </submittedName>
</protein>
<comment type="caution">
    <text evidence="2">The sequence shown here is derived from an EMBL/GenBank/DDBJ whole genome shotgun (WGS) entry which is preliminary data.</text>
</comment>
<evidence type="ECO:0000313" key="2">
    <source>
        <dbReference type="EMBL" id="KAG5637928.1"/>
    </source>
</evidence>
<proteinExistence type="predicted"/>
<evidence type="ECO:0000313" key="3">
    <source>
        <dbReference type="Proteomes" id="UP000717328"/>
    </source>
</evidence>
<sequence>MDALFENSPIFVPGSAFAKVTDHRAAERELRQGTFVPGNLTEDVRHEDMQEKGTIKHA</sequence>
<dbReference type="AlphaFoldDB" id="A0A9P7FTM6"/>
<feature type="compositionally biased region" description="Basic and acidic residues" evidence="1">
    <location>
        <begin position="42"/>
        <end position="58"/>
    </location>
</feature>
<evidence type="ECO:0000256" key="1">
    <source>
        <dbReference type="SAM" id="MobiDB-lite"/>
    </source>
</evidence>
<reference evidence="2" key="2">
    <citation type="submission" date="2021-10" db="EMBL/GenBank/DDBJ databases">
        <title>Phylogenomics reveals ancestral predisposition of the termite-cultivated fungus Termitomyces towards a domesticated lifestyle.</title>
        <authorList>
            <person name="Auxier B."/>
            <person name="Grum-Grzhimaylo A."/>
            <person name="Cardenas M.E."/>
            <person name="Lodge J.D."/>
            <person name="Laessoe T."/>
            <person name="Pedersen O."/>
            <person name="Smith M.E."/>
            <person name="Kuyper T.W."/>
            <person name="Franco-Molano E.A."/>
            <person name="Baroni T.J."/>
            <person name="Aanen D.K."/>
        </authorList>
    </citation>
    <scope>NUCLEOTIDE SEQUENCE</scope>
    <source>
        <strain evidence="2">D49</strain>
    </source>
</reference>
<dbReference type="EMBL" id="JABCKI010005793">
    <property type="protein sequence ID" value="KAG5637928.1"/>
    <property type="molecule type" value="Genomic_DNA"/>
</dbReference>
<reference evidence="2" key="1">
    <citation type="submission" date="2021-02" db="EMBL/GenBank/DDBJ databases">
        <authorList>
            <person name="Nieuwenhuis M."/>
            <person name="Van De Peppel L.J.J."/>
        </authorList>
    </citation>
    <scope>NUCLEOTIDE SEQUENCE</scope>
    <source>
        <strain evidence="2">D49</strain>
    </source>
</reference>
<gene>
    <name evidence="2" type="ORF">H0H81_002588</name>
</gene>
<dbReference type="OrthoDB" id="4142200at2759"/>
<dbReference type="Proteomes" id="UP000717328">
    <property type="component" value="Unassembled WGS sequence"/>
</dbReference>